<organism evidence="5 6">
    <name type="scientific">Amycolatopsis panacis</name>
    <dbReference type="NCBI Taxonomy" id="2340917"/>
    <lineage>
        <taxon>Bacteria</taxon>
        <taxon>Bacillati</taxon>
        <taxon>Actinomycetota</taxon>
        <taxon>Actinomycetes</taxon>
        <taxon>Pseudonocardiales</taxon>
        <taxon>Pseudonocardiaceae</taxon>
        <taxon>Amycolatopsis</taxon>
    </lineage>
</organism>
<evidence type="ECO:0000259" key="4">
    <source>
        <dbReference type="SMART" id="SM00421"/>
    </source>
</evidence>
<evidence type="ECO:0000313" key="5">
    <source>
        <dbReference type="EMBL" id="RJQ76184.1"/>
    </source>
</evidence>
<feature type="domain" description="HTH luxR-type" evidence="4">
    <location>
        <begin position="74"/>
        <end position="131"/>
    </location>
</feature>
<dbReference type="PANTHER" id="PTHR43214:SF24">
    <property type="entry name" value="TRANSCRIPTIONAL REGULATORY PROTEIN NARL-RELATED"/>
    <property type="match status" value="1"/>
</dbReference>
<name>A0A419HJZ5_9PSEU</name>
<dbReference type="GO" id="GO:0003677">
    <property type="term" value="F:DNA binding"/>
    <property type="evidence" value="ECO:0007669"/>
    <property type="project" value="UniProtKB-KW"/>
</dbReference>
<dbReference type="Gene3D" id="1.10.10.10">
    <property type="entry name" value="Winged helix-like DNA-binding domain superfamily/Winged helix DNA-binding domain"/>
    <property type="match status" value="1"/>
</dbReference>
<dbReference type="InterPro" id="IPR016032">
    <property type="entry name" value="Sig_transdc_resp-reg_C-effctor"/>
</dbReference>
<dbReference type="InterPro" id="IPR039420">
    <property type="entry name" value="WalR-like"/>
</dbReference>
<dbReference type="SMART" id="SM00421">
    <property type="entry name" value="HTH_LUXR"/>
    <property type="match status" value="1"/>
</dbReference>
<dbReference type="InterPro" id="IPR036388">
    <property type="entry name" value="WH-like_DNA-bd_sf"/>
</dbReference>
<evidence type="ECO:0000256" key="1">
    <source>
        <dbReference type="ARBA" id="ARBA00023015"/>
    </source>
</evidence>
<dbReference type="InterPro" id="IPR000792">
    <property type="entry name" value="Tscrpt_reg_LuxR_C"/>
</dbReference>
<dbReference type="Pfam" id="PF00196">
    <property type="entry name" value="GerE"/>
    <property type="match status" value="1"/>
</dbReference>
<proteinExistence type="predicted"/>
<sequence length="153" mass="16326">MVDPRLAEVLRARLIRVAQGRERRFRGTFTGLVPASGNAVTLVASIWRAPAPAILLIVLPEGAPAAGPAPGAGPISLTDLEARILQGVARGLSSADLASELYLSRQGIDYHVVRLQRRVKAKNRAELVSRAYTAGLLDPGNWPPRVLAARHAS</sequence>
<evidence type="ECO:0000256" key="2">
    <source>
        <dbReference type="ARBA" id="ARBA00023125"/>
    </source>
</evidence>
<gene>
    <name evidence="5" type="ORF">D5S19_30720</name>
</gene>
<dbReference type="AlphaFoldDB" id="A0A419HJZ5"/>
<dbReference type="OrthoDB" id="46486at2"/>
<keyword evidence="1" id="KW-0805">Transcription regulation</keyword>
<keyword evidence="2" id="KW-0238">DNA-binding</keyword>
<dbReference type="SUPFAM" id="SSF46894">
    <property type="entry name" value="C-terminal effector domain of the bipartite response regulators"/>
    <property type="match status" value="1"/>
</dbReference>
<evidence type="ECO:0000313" key="6">
    <source>
        <dbReference type="Proteomes" id="UP000285112"/>
    </source>
</evidence>
<dbReference type="PANTHER" id="PTHR43214">
    <property type="entry name" value="TWO-COMPONENT RESPONSE REGULATOR"/>
    <property type="match status" value="1"/>
</dbReference>
<keyword evidence="3" id="KW-0804">Transcription</keyword>
<comment type="caution">
    <text evidence="5">The sequence shown here is derived from an EMBL/GenBank/DDBJ whole genome shotgun (WGS) entry which is preliminary data.</text>
</comment>
<dbReference type="EMBL" id="QZFV01000150">
    <property type="protein sequence ID" value="RJQ76184.1"/>
    <property type="molecule type" value="Genomic_DNA"/>
</dbReference>
<reference evidence="5 6" key="1">
    <citation type="submission" date="2018-09" db="EMBL/GenBank/DDBJ databases">
        <title>YIM PH 21725 draft genome.</title>
        <authorList>
            <person name="Miao C."/>
        </authorList>
    </citation>
    <scope>NUCLEOTIDE SEQUENCE [LARGE SCALE GENOMIC DNA]</scope>
    <source>
        <strain evidence="6">YIM PH21725</strain>
    </source>
</reference>
<keyword evidence="6" id="KW-1185">Reference proteome</keyword>
<dbReference type="GO" id="GO:0006355">
    <property type="term" value="P:regulation of DNA-templated transcription"/>
    <property type="evidence" value="ECO:0007669"/>
    <property type="project" value="InterPro"/>
</dbReference>
<accession>A0A419HJZ5</accession>
<evidence type="ECO:0000256" key="3">
    <source>
        <dbReference type="ARBA" id="ARBA00023163"/>
    </source>
</evidence>
<dbReference type="Proteomes" id="UP000285112">
    <property type="component" value="Unassembled WGS sequence"/>
</dbReference>
<protein>
    <submittedName>
        <fullName evidence="5">LuxR family transcriptional regulator</fullName>
    </submittedName>
</protein>